<dbReference type="CDD" id="cd00082">
    <property type="entry name" value="HisKA"/>
    <property type="match status" value="1"/>
</dbReference>
<dbReference type="SUPFAM" id="SSF55874">
    <property type="entry name" value="ATPase domain of HSP90 chaperone/DNA topoisomerase II/histidine kinase"/>
    <property type="match status" value="1"/>
</dbReference>
<dbReference type="SUPFAM" id="SSF47384">
    <property type="entry name" value="Homodimeric domain of signal transducing histidine kinase"/>
    <property type="match status" value="1"/>
</dbReference>
<dbReference type="InterPro" id="IPR036890">
    <property type="entry name" value="HATPase_C_sf"/>
</dbReference>
<dbReference type="FunFam" id="3.30.565.10:FF:000006">
    <property type="entry name" value="Sensor histidine kinase WalK"/>
    <property type="match status" value="1"/>
</dbReference>
<dbReference type="InterPro" id="IPR005467">
    <property type="entry name" value="His_kinase_dom"/>
</dbReference>
<feature type="domain" description="Histidine kinase" evidence="9">
    <location>
        <begin position="98"/>
        <end position="310"/>
    </location>
</feature>
<dbReference type="AlphaFoldDB" id="A0AB73T8K9"/>
<keyword evidence="8" id="KW-0472">Membrane</keyword>
<evidence type="ECO:0000313" key="10">
    <source>
        <dbReference type="EMBL" id="PWJ78182.1"/>
    </source>
</evidence>
<dbReference type="GO" id="GO:0016036">
    <property type="term" value="P:cellular response to phosphate starvation"/>
    <property type="evidence" value="ECO:0007669"/>
    <property type="project" value="TreeGrafter"/>
</dbReference>
<comment type="subcellular location">
    <subcellularLocation>
        <location evidence="2">Membrane</location>
    </subcellularLocation>
</comment>
<keyword evidence="4" id="KW-0597">Phosphoprotein</keyword>
<feature type="transmembrane region" description="Helical" evidence="8">
    <location>
        <begin position="6"/>
        <end position="24"/>
    </location>
</feature>
<dbReference type="Gene3D" id="3.30.565.10">
    <property type="entry name" value="Histidine kinase-like ATPase, C-terminal domain"/>
    <property type="match status" value="1"/>
</dbReference>
<evidence type="ECO:0000259" key="9">
    <source>
        <dbReference type="PROSITE" id="PS50109"/>
    </source>
</evidence>
<evidence type="ECO:0000256" key="7">
    <source>
        <dbReference type="ARBA" id="ARBA00023012"/>
    </source>
</evidence>
<evidence type="ECO:0000256" key="8">
    <source>
        <dbReference type="SAM" id="Phobius"/>
    </source>
</evidence>
<dbReference type="EMBL" id="QGGY01000002">
    <property type="protein sequence ID" value="PWJ78182.1"/>
    <property type="molecule type" value="Genomic_DNA"/>
</dbReference>
<protein>
    <recommendedName>
        <fullName evidence="3">histidine kinase</fullName>
        <ecNumber evidence="3">2.7.13.3</ecNumber>
    </recommendedName>
</protein>
<comment type="caution">
    <text evidence="10">The sequence shown here is derived from an EMBL/GenBank/DDBJ whole genome shotgun (WGS) entry which is preliminary data.</text>
</comment>
<gene>
    <name evidence="10" type="ORF">C7383_102318</name>
</gene>
<dbReference type="RefSeq" id="WP_257497497.1">
    <property type="nucleotide sequence ID" value="NZ_JANKBI010000005.1"/>
</dbReference>
<dbReference type="PANTHER" id="PTHR45453:SF1">
    <property type="entry name" value="PHOSPHATE REGULON SENSOR PROTEIN PHOR"/>
    <property type="match status" value="1"/>
</dbReference>
<evidence type="ECO:0000256" key="6">
    <source>
        <dbReference type="ARBA" id="ARBA00022777"/>
    </source>
</evidence>
<evidence type="ECO:0000256" key="1">
    <source>
        <dbReference type="ARBA" id="ARBA00000085"/>
    </source>
</evidence>
<dbReference type="Gene3D" id="1.10.287.130">
    <property type="match status" value="1"/>
</dbReference>
<reference evidence="10 11" key="1">
    <citation type="submission" date="2018-05" db="EMBL/GenBank/DDBJ databases">
        <authorList>
            <person name="Goeker M."/>
            <person name="Huntemann M."/>
            <person name="Clum A."/>
            <person name="Pillay M."/>
            <person name="Palaniappan K."/>
            <person name="Varghese N."/>
            <person name="Mikhailova N."/>
            <person name="Stamatis D."/>
            <person name="Reddy T."/>
            <person name="Daum C."/>
            <person name="Shapiro N."/>
            <person name="Ivanova N."/>
            <person name="Kyrpides N."/>
            <person name="Woyke T."/>
        </authorList>
    </citation>
    <scope>NUCLEOTIDE SEQUENCE [LARGE SCALE GENOMIC DNA]</scope>
    <source>
        <strain evidence="10 11">DSM 26524</strain>
    </source>
</reference>
<keyword evidence="8" id="KW-1133">Transmembrane helix</keyword>
<dbReference type="GO" id="GO:0000155">
    <property type="term" value="F:phosphorelay sensor kinase activity"/>
    <property type="evidence" value="ECO:0007669"/>
    <property type="project" value="InterPro"/>
</dbReference>
<dbReference type="InterPro" id="IPR050351">
    <property type="entry name" value="BphY/WalK/GraS-like"/>
</dbReference>
<dbReference type="Pfam" id="PF02518">
    <property type="entry name" value="HATPase_c"/>
    <property type="match status" value="1"/>
</dbReference>
<dbReference type="InterPro" id="IPR004358">
    <property type="entry name" value="Sig_transdc_His_kin-like_C"/>
</dbReference>
<evidence type="ECO:0000313" key="11">
    <source>
        <dbReference type="Proteomes" id="UP000245412"/>
    </source>
</evidence>
<comment type="catalytic activity">
    <reaction evidence="1">
        <text>ATP + protein L-histidine = ADP + protein N-phospho-L-histidine.</text>
        <dbReference type="EC" id="2.7.13.3"/>
    </reaction>
</comment>
<keyword evidence="7" id="KW-0902">Two-component regulatory system</keyword>
<dbReference type="InterPro" id="IPR003594">
    <property type="entry name" value="HATPase_dom"/>
</dbReference>
<dbReference type="EC" id="2.7.13.3" evidence="3"/>
<dbReference type="GO" id="GO:0005886">
    <property type="term" value="C:plasma membrane"/>
    <property type="evidence" value="ECO:0007669"/>
    <property type="project" value="TreeGrafter"/>
</dbReference>
<evidence type="ECO:0000256" key="4">
    <source>
        <dbReference type="ARBA" id="ARBA00022553"/>
    </source>
</evidence>
<evidence type="ECO:0000256" key="5">
    <source>
        <dbReference type="ARBA" id="ARBA00022679"/>
    </source>
</evidence>
<name>A0AB73T8K9_9FIRM</name>
<dbReference type="GO" id="GO:0004721">
    <property type="term" value="F:phosphoprotein phosphatase activity"/>
    <property type="evidence" value="ECO:0007669"/>
    <property type="project" value="TreeGrafter"/>
</dbReference>
<sequence>MSGAGAAMGAVILVLLFSSGFLYFRYWRLKKDIYHFVDKMDKCLEEMISGKDGLEFEETGEDVLSRLQTKLKRLYEMKQEYALSARREKEQIQALISDISHQTKTPVANMKMYLEILENRENSREKAQDFLELIDGQVEKLDFLIRSMVKMSRLETGVLKIVKTPAPVFETIGNALAAIRAKAELKGIQVFVDCPEKLTVNHDRKWTEEAVYNILDNAVKYTETGGKISISVVQQEIFVKISIKDTGKGIAEENLGRVFRRFYREEDVHDQEGVGIGLYLSREIITMQQGYIEVKSQKGKGSVFQIYLPR</sequence>
<keyword evidence="8" id="KW-0812">Transmembrane</keyword>
<dbReference type="PROSITE" id="PS50109">
    <property type="entry name" value="HIS_KIN"/>
    <property type="match status" value="1"/>
</dbReference>
<accession>A0AB73T8K9</accession>
<dbReference type="Proteomes" id="UP000245412">
    <property type="component" value="Unassembled WGS sequence"/>
</dbReference>
<keyword evidence="5" id="KW-0808">Transferase</keyword>
<keyword evidence="11" id="KW-1185">Reference proteome</keyword>
<dbReference type="SMART" id="SM00387">
    <property type="entry name" value="HATPase_c"/>
    <property type="match status" value="1"/>
</dbReference>
<keyword evidence="6" id="KW-0418">Kinase</keyword>
<organism evidence="10 11">
    <name type="scientific">Murimonas intestini</name>
    <dbReference type="NCBI Taxonomy" id="1337051"/>
    <lineage>
        <taxon>Bacteria</taxon>
        <taxon>Bacillati</taxon>
        <taxon>Bacillota</taxon>
        <taxon>Clostridia</taxon>
        <taxon>Lachnospirales</taxon>
        <taxon>Lachnospiraceae</taxon>
        <taxon>Murimonas</taxon>
    </lineage>
</organism>
<dbReference type="Pfam" id="PF00512">
    <property type="entry name" value="HisKA"/>
    <property type="match status" value="1"/>
</dbReference>
<dbReference type="InterPro" id="IPR036097">
    <property type="entry name" value="HisK_dim/P_sf"/>
</dbReference>
<evidence type="ECO:0000256" key="2">
    <source>
        <dbReference type="ARBA" id="ARBA00004370"/>
    </source>
</evidence>
<evidence type="ECO:0000256" key="3">
    <source>
        <dbReference type="ARBA" id="ARBA00012438"/>
    </source>
</evidence>
<dbReference type="PRINTS" id="PR00344">
    <property type="entry name" value="BCTRLSENSOR"/>
</dbReference>
<proteinExistence type="predicted"/>
<dbReference type="InterPro" id="IPR003661">
    <property type="entry name" value="HisK_dim/P_dom"/>
</dbReference>
<dbReference type="PANTHER" id="PTHR45453">
    <property type="entry name" value="PHOSPHATE REGULON SENSOR PROTEIN PHOR"/>
    <property type="match status" value="1"/>
</dbReference>
<dbReference type="SMART" id="SM00388">
    <property type="entry name" value="HisKA"/>
    <property type="match status" value="1"/>
</dbReference>